<gene>
    <name evidence="1" type="ORF">AG0111_0g9533</name>
</gene>
<sequence length="960" mass="109354">MEIAGVVIGAVALVGVFEDCIELLSQIGAAKSMEKDHTLLATRLDLQRALLLQWAERMNIYDEELVDARLSEATVTSLIYRTLKCICQLLKDGKVLQERYGVRAVERTETAEPSTTVSNSLMARIRDMSLNVKSPSEFERGKSRNQPSVITSKTKRSRSDFESSQSGQAELSHQRLDNDLQNKRPRNNTYRSRLENQKQNSYSKRTKKLLVSEKIKWIIKDKDQFDSLVRKLSELISDIDRLVPPQTGDAPKHTILARDMQTLDSVHELRKIIYASRTDNRELISITQQAIDEACTRLIHTHLWFRLIDDRESSIVDAHSQTFEWSIHPPTSEVVWDDLGQWLRSGRDIYWIHGKPGSGKSTLMKFLYYHPEVKSSLHEWAGNRRLTLASFFLWNIGSIEQSSQEGLARGLLYHVLKQNPGLTSTLLPHMWQEAQTGEIDLRLPSNSEMKIAFQQIGAQKTTGAFAFFIDGLDEFTGNHQDGISFVKHLASSANIKLLVSSRPIDRCVAAFSSGPNLRLQDLTNPDIEIYINDAIRSHRYVSESNYLSDTTIQGLIEDIQSKASGVFLWVVLACRTLIEGFEAYDDAEELRRRIDELPPELERLFRHILDGLPSRFVQQAAKLLRICYTSRLLQIEGRISAFRLAWAHEKDMKPHALGQFTPVSLDERKAKCAMLKGRLRSRCRGLLEVSTMGVRSRDDPSVDFMHRTVFEFLSTPAVWEMCCLQIHDAEFDATIVLAYMSCYSLFLDPERDAQFAIGYVNEIYKRSPSKLRGLLNRLAFAIVKPIDEGNASSIIDLDSLIDHSAFLLAIELNLTKHIQSYELCELRGHGSTLGRSLLCYALEQPLLCSTSMRSYARSDQDMVDHLIRSGCDPNEMTRSWTGHRTTPWETWLDSILDISSDHKEVINVVRVTMTMIRAGAKTSGHEKDLRSLSDAWSQLPRSLVSMQEQEWLREISSEVE</sequence>
<dbReference type="EMBL" id="PDWZ02000010">
    <property type="protein sequence ID" value="KAB2102028.1"/>
    <property type="molecule type" value="Genomic_DNA"/>
</dbReference>
<name>A0ACB6FC56_9PLEO</name>
<accession>A0ACB6FC56</accession>
<evidence type="ECO:0000313" key="1">
    <source>
        <dbReference type="EMBL" id="KAB2102028.1"/>
    </source>
</evidence>
<reference evidence="1 2" key="1">
    <citation type="journal article" date="2019" name="bioRxiv">
        <title>Genomics, evolutionary history and diagnostics of the Alternaria alternata species group including apple and Asian pear pathotypes.</title>
        <authorList>
            <person name="Armitage A.D."/>
            <person name="Cockerton H.M."/>
            <person name="Sreenivasaprasad S."/>
            <person name="Woodhall J.W."/>
            <person name="Lane C.R."/>
            <person name="Harrison R.J."/>
            <person name="Clarkson J.P."/>
        </authorList>
    </citation>
    <scope>NUCLEOTIDE SEQUENCE [LARGE SCALE GENOMIC DNA]</scope>
    <source>
        <strain evidence="1 2">FERA 650</strain>
    </source>
</reference>
<evidence type="ECO:0000313" key="2">
    <source>
        <dbReference type="Proteomes" id="UP000293547"/>
    </source>
</evidence>
<dbReference type="Proteomes" id="UP000293547">
    <property type="component" value="Unassembled WGS sequence"/>
</dbReference>
<keyword evidence="2" id="KW-1185">Reference proteome</keyword>
<organism evidence="1 2">
    <name type="scientific">Alternaria gaisen</name>
    <dbReference type="NCBI Taxonomy" id="167740"/>
    <lineage>
        <taxon>Eukaryota</taxon>
        <taxon>Fungi</taxon>
        <taxon>Dikarya</taxon>
        <taxon>Ascomycota</taxon>
        <taxon>Pezizomycotina</taxon>
        <taxon>Dothideomycetes</taxon>
        <taxon>Pleosporomycetidae</taxon>
        <taxon>Pleosporales</taxon>
        <taxon>Pleosporineae</taxon>
        <taxon>Pleosporaceae</taxon>
        <taxon>Alternaria</taxon>
        <taxon>Alternaria sect. Alternaria</taxon>
    </lineage>
</organism>
<comment type="caution">
    <text evidence="1">The sequence shown here is derived from an EMBL/GenBank/DDBJ whole genome shotgun (WGS) entry which is preliminary data.</text>
</comment>
<proteinExistence type="predicted"/>
<protein>
    <submittedName>
        <fullName evidence="1">Uncharacterized protein</fullName>
    </submittedName>
</protein>